<protein>
    <submittedName>
        <fullName evidence="3">FAD dependent oxidoreductase-domain-containing protein</fullName>
    </submittedName>
</protein>
<dbReference type="Gene3D" id="3.30.9.10">
    <property type="entry name" value="D-Amino Acid Oxidase, subunit A, domain 2"/>
    <property type="match status" value="1"/>
</dbReference>
<dbReference type="EMBL" id="ML213618">
    <property type="protein sequence ID" value="TFK35815.1"/>
    <property type="molecule type" value="Genomic_DNA"/>
</dbReference>
<feature type="domain" description="FAD dependent oxidoreductase" evidence="2">
    <location>
        <begin position="92"/>
        <end position="525"/>
    </location>
</feature>
<dbReference type="OrthoDB" id="429143at2759"/>
<dbReference type="InterPro" id="IPR006076">
    <property type="entry name" value="FAD-dep_OxRdtase"/>
</dbReference>
<dbReference type="SUPFAM" id="SSF51971">
    <property type="entry name" value="Nucleotide-binding domain"/>
    <property type="match status" value="1"/>
</dbReference>
<keyword evidence="4" id="KW-1185">Reference proteome</keyword>
<evidence type="ECO:0000313" key="3">
    <source>
        <dbReference type="EMBL" id="TFK35815.1"/>
    </source>
</evidence>
<dbReference type="Proteomes" id="UP000308652">
    <property type="component" value="Unassembled WGS sequence"/>
</dbReference>
<feature type="region of interest" description="Disordered" evidence="1">
    <location>
        <begin position="299"/>
        <end position="318"/>
    </location>
</feature>
<gene>
    <name evidence="3" type="ORF">BDQ12DRAFT_610947</name>
</gene>
<dbReference type="AlphaFoldDB" id="A0A5C3LSP1"/>
<dbReference type="GO" id="GO:0005737">
    <property type="term" value="C:cytoplasm"/>
    <property type="evidence" value="ECO:0007669"/>
    <property type="project" value="TreeGrafter"/>
</dbReference>
<reference evidence="3 4" key="1">
    <citation type="journal article" date="2019" name="Nat. Ecol. Evol.">
        <title>Megaphylogeny resolves global patterns of mushroom evolution.</title>
        <authorList>
            <person name="Varga T."/>
            <person name="Krizsan K."/>
            <person name="Foldi C."/>
            <person name="Dima B."/>
            <person name="Sanchez-Garcia M."/>
            <person name="Sanchez-Ramirez S."/>
            <person name="Szollosi G.J."/>
            <person name="Szarkandi J.G."/>
            <person name="Papp V."/>
            <person name="Albert L."/>
            <person name="Andreopoulos W."/>
            <person name="Angelini C."/>
            <person name="Antonin V."/>
            <person name="Barry K.W."/>
            <person name="Bougher N.L."/>
            <person name="Buchanan P."/>
            <person name="Buyck B."/>
            <person name="Bense V."/>
            <person name="Catcheside P."/>
            <person name="Chovatia M."/>
            <person name="Cooper J."/>
            <person name="Damon W."/>
            <person name="Desjardin D."/>
            <person name="Finy P."/>
            <person name="Geml J."/>
            <person name="Haridas S."/>
            <person name="Hughes K."/>
            <person name="Justo A."/>
            <person name="Karasinski D."/>
            <person name="Kautmanova I."/>
            <person name="Kiss B."/>
            <person name="Kocsube S."/>
            <person name="Kotiranta H."/>
            <person name="LaButti K.M."/>
            <person name="Lechner B.E."/>
            <person name="Liimatainen K."/>
            <person name="Lipzen A."/>
            <person name="Lukacs Z."/>
            <person name="Mihaltcheva S."/>
            <person name="Morgado L.N."/>
            <person name="Niskanen T."/>
            <person name="Noordeloos M.E."/>
            <person name="Ohm R.A."/>
            <person name="Ortiz-Santana B."/>
            <person name="Ovrebo C."/>
            <person name="Racz N."/>
            <person name="Riley R."/>
            <person name="Savchenko A."/>
            <person name="Shiryaev A."/>
            <person name="Soop K."/>
            <person name="Spirin V."/>
            <person name="Szebenyi C."/>
            <person name="Tomsovsky M."/>
            <person name="Tulloss R.E."/>
            <person name="Uehling J."/>
            <person name="Grigoriev I.V."/>
            <person name="Vagvolgyi C."/>
            <person name="Papp T."/>
            <person name="Martin F.M."/>
            <person name="Miettinen O."/>
            <person name="Hibbett D.S."/>
            <person name="Nagy L.G."/>
        </authorList>
    </citation>
    <scope>NUCLEOTIDE SEQUENCE [LARGE SCALE GENOMIC DNA]</scope>
    <source>
        <strain evidence="3 4">CBS 166.37</strain>
    </source>
</reference>
<organism evidence="3 4">
    <name type="scientific">Crucibulum laeve</name>
    <dbReference type="NCBI Taxonomy" id="68775"/>
    <lineage>
        <taxon>Eukaryota</taxon>
        <taxon>Fungi</taxon>
        <taxon>Dikarya</taxon>
        <taxon>Basidiomycota</taxon>
        <taxon>Agaricomycotina</taxon>
        <taxon>Agaricomycetes</taxon>
        <taxon>Agaricomycetidae</taxon>
        <taxon>Agaricales</taxon>
        <taxon>Agaricineae</taxon>
        <taxon>Nidulariaceae</taxon>
        <taxon>Crucibulum</taxon>
    </lineage>
</organism>
<sequence length="557" mass="60715">MVQSTLNVPTHQFDAAQAVFEAPFRVSSHDSTTTPNQSPLKVDFLNAGERDPKWQATLPVPNPTRAFWTDSSPDANPLAREGSTGELTEEADVCIVGSGITGVSAAWHLGRFLDERKDGKDRKKVKAVILEARDFCSGATGRNGGHLTPSVFLDFQRRSSLYNTSEVVKAYQLENYTADALVSFLEQQKLGDEVDLVEGGHITLFVTPEEEESAIGDYEAALEAGMGEMLKEKGIAWIGREEMEETYGASFPGVKFKSHNVWPLKLVTQLYKHTKSKFARSIDLVLHTHTPVTYIKPQEKTVSAKSNTTSSNSTPVKRYSVVTPRGPLQCNAIIHATNAYASYLLPHLAGPGGVVPTRGQVVAVRAKVGEEELGGRNSWDGNEGFEYWFPRPVRPAKKGGDTAGEGVEEEEKEKPLIILGGGREVTGPGFEFYETDDSGVNEEVGEVLGGFLPGLFPGKYERGGVEMEWTGIMGYTRTGDPFVGTVFDPALNKEENEERWGGQYVAAGYTGHGMPRGYACAEVVAGMVAAELTGEEWAAPRWLPEHYLTTTRGSDGL</sequence>
<accession>A0A5C3LSP1</accession>
<evidence type="ECO:0000256" key="1">
    <source>
        <dbReference type="SAM" id="MobiDB-lite"/>
    </source>
</evidence>
<dbReference type="Pfam" id="PF01266">
    <property type="entry name" value="DAO"/>
    <property type="match status" value="1"/>
</dbReference>
<dbReference type="Gene3D" id="3.50.50.60">
    <property type="entry name" value="FAD/NAD(P)-binding domain"/>
    <property type="match status" value="1"/>
</dbReference>
<dbReference type="InterPro" id="IPR036188">
    <property type="entry name" value="FAD/NAD-bd_sf"/>
</dbReference>
<evidence type="ECO:0000313" key="4">
    <source>
        <dbReference type="Proteomes" id="UP000308652"/>
    </source>
</evidence>
<dbReference type="PANTHER" id="PTHR13847:SF260">
    <property type="entry name" value="FAD DEPENDENT OXIDOREDUCTASE DOMAIN-CONTAINING PROTEIN"/>
    <property type="match status" value="1"/>
</dbReference>
<proteinExistence type="predicted"/>
<dbReference type="STRING" id="68775.A0A5C3LSP1"/>
<name>A0A5C3LSP1_9AGAR</name>
<evidence type="ECO:0000259" key="2">
    <source>
        <dbReference type="Pfam" id="PF01266"/>
    </source>
</evidence>
<dbReference type="PANTHER" id="PTHR13847">
    <property type="entry name" value="SARCOSINE DEHYDROGENASE-RELATED"/>
    <property type="match status" value="1"/>
</dbReference>